<accession>A0A9D1YZU9</accession>
<feature type="modified residue" description="4-aspartylphosphate" evidence="1">
    <location>
        <position position="55"/>
    </location>
</feature>
<evidence type="ECO:0000313" key="5">
    <source>
        <dbReference type="Proteomes" id="UP000886844"/>
    </source>
</evidence>
<dbReference type="PANTHER" id="PTHR37299">
    <property type="entry name" value="TRANSCRIPTIONAL REGULATOR-RELATED"/>
    <property type="match status" value="1"/>
</dbReference>
<dbReference type="Pfam" id="PF04397">
    <property type="entry name" value="LytTR"/>
    <property type="match status" value="1"/>
</dbReference>
<name>A0A9D1YZU9_9BACT</name>
<dbReference type="GO" id="GO:0003677">
    <property type="term" value="F:DNA binding"/>
    <property type="evidence" value="ECO:0007669"/>
    <property type="project" value="UniProtKB-KW"/>
</dbReference>
<reference evidence="4" key="2">
    <citation type="submission" date="2021-04" db="EMBL/GenBank/DDBJ databases">
        <authorList>
            <person name="Gilroy R."/>
        </authorList>
    </citation>
    <scope>NUCLEOTIDE SEQUENCE</scope>
    <source>
        <strain evidence="4">5134</strain>
    </source>
</reference>
<dbReference type="GO" id="GO:0000156">
    <property type="term" value="F:phosphorelay response regulator activity"/>
    <property type="evidence" value="ECO:0007669"/>
    <property type="project" value="InterPro"/>
</dbReference>
<protein>
    <submittedName>
        <fullName evidence="4">LytTR family DNA-binding domain-containing protein</fullName>
    </submittedName>
</protein>
<keyword evidence="1" id="KW-0597">Phosphoprotein</keyword>
<dbReference type="Proteomes" id="UP000886844">
    <property type="component" value="Unassembled WGS sequence"/>
</dbReference>
<dbReference type="SMART" id="SM00448">
    <property type="entry name" value="REC"/>
    <property type="match status" value="1"/>
</dbReference>
<proteinExistence type="predicted"/>
<evidence type="ECO:0000313" key="4">
    <source>
        <dbReference type="EMBL" id="HIY68361.1"/>
    </source>
</evidence>
<dbReference type="Gene3D" id="2.40.50.1020">
    <property type="entry name" value="LytTr DNA-binding domain"/>
    <property type="match status" value="1"/>
</dbReference>
<evidence type="ECO:0000259" key="3">
    <source>
        <dbReference type="PROSITE" id="PS50930"/>
    </source>
</evidence>
<dbReference type="AlphaFoldDB" id="A0A9D1YZU9"/>
<evidence type="ECO:0000259" key="2">
    <source>
        <dbReference type="PROSITE" id="PS50110"/>
    </source>
</evidence>
<dbReference type="InterPro" id="IPR001789">
    <property type="entry name" value="Sig_transdc_resp-reg_receiver"/>
</dbReference>
<dbReference type="Gene3D" id="3.40.50.2300">
    <property type="match status" value="1"/>
</dbReference>
<evidence type="ECO:0000256" key="1">
    <source>
        <dbReference type="PROSITE-ProRule" id="PRU00169"/>
    </source>
</evidence>
<dbReference type="EMBL" id="DXDA01000024">
    <property type="protein sequence ID" value="HIY68361.1"/>
    <property type="molecule type" value="Genomic_DNA"/>
</dbReference>
<dbReference type="PROSITE" id="PS50930">
    <property type="entry name" value="HTH_LYTTR"/>
    <property type="match status" value="1"/>
</dbReference>
<dbReference type="PROSITE" id="PS50110">
    <property type="entry name" value="RESPONSE_REGULATORY"/>
    <property type="match status" value="1"/>
</dbReference>
<dbReference type="Pfam" id="PF00072">
    <property type="entry name" value="Response_reg"/>
    <property type="match status" value="1"/>
</dbReference>
<sequence>MKPIRCIAIDDEPMALLVIEQFCHRKGGMEVESFSEPHIGWEAIRRTRPDLVFLDIRMNGMNGLEIADALPKECCLIFTTAYAQYALDGFDLDAVDFLHKPFAYERFERAVDKALRRLEARNGSERQEVITLKQEYNNVVVPIEEIRYLEAMENYTKIHRRDGKYILSRTSLKRTSELLPADQFLRVHKSYVVALSQVAEYTHAQLRLKGCPTTIPIGRTYAEAFLQKIRKNDESPAGATSPGKVNW</sequence>
<dbReference type="InterPro" id="IPR011006">
    <property type="entry name" value="CheY-like_superfamily"/>
</dbReference>
<feature type="domain" description="Response regulatory" evidence="2">
    <location>
        <begin position="5"/>
        <end position="115"/>
    </location>
</feature>
<dbReference type="PANTHER" id="PTHR37299:SF1">
    <property type="entry name" value="STAGE 0 SPORULATION PROTEIN A HOMOLOG"/>
    <property type="match status" value="1"/>
</dbReference>
<reference evidence="4" key="1">
    <citation type="journal article" date="2021" name="PeerJ">
        <title>Extensive microbial diversity within the chicken gut microbiome revealed by metagenomics and culture.</title>
        <authorList>
            <person name="Gilroy R."/>
            <person name="Ravi A."/>
            <person name="Getino M."/>
            <person name="Pursley I."/>
            <person name="Horton D.L."/>
            <person name="Alikhan N.F."/>
            <person name="Baker D."/>
            <person name="Gharbi K."/>
            <person name="Hall N."/>
            <person name="Watson M."/>
            <person name="Adriaenssens E.M."/>
            <person name="Foster-Nyarko E."/>
            <person name="Jarju S."/>
            <person name="Secka A."/>
            <person name="Antonio M."/>
            <person name="Oren A."/>
            <person name="Chaudhuri R.R."/>
            <person name="La Ragione R."/>
            <person name="Hildebrand F."/>
            <person name="Pallen M.J."/>
        </authorList>
    </citation>
    <scope>NUCLEOTIDE SEQUENCE</scope>
    <source>
        <strain evidence="4">5134</strain>
    </source>
</reference>
<dbReference type="InterPro" id="IPR007492">
    <property type="entry name" value="LytTR_DNA-bd_dom"/>
</dbReference>
<dbReference type="SUPFAM" id="SSF52172">
    <property type="entry name" value="CheY-like"/>
    <property type="match status" value="1"/>
</dbReference>
<comment type="caution">
    <text evidence="4">The sequence shown here is derived from an EMBL/GenBank/DDBJ whole genome shotgun (WGS) entry which is preliminary data.</text>
</comment>
<keyword evidence="4" id="KW-0238">DNA-binding</keyword>
<organism evidence="4 5">
    <name type="scientific">Candidatus Alistipes intestinigallinarum</name>
    <dbReference type="NCBI Taxonomy" id="2838440"/>
    <lineage>
        <taxon>Bacteria</taxon>
        <taxon>Pseudomonadati</taxon>
        <taxon>Bacteroidota</taxon>
        <taxon>Bacteroidia</taxon>
        <taxon>Bacteroidales</taxon>
        <taxon>Rikenellaceae</taxon>
        <taxon>Alistipes</taxon>
    </lineage>
</organism>
<feature type="domain" description="HTH LytTR-type" evidence="3">
    <location>
        <begin position="130"/>
        <end position="231"/>
    </location>
</feature>
<dbReference type="SMART" id="SM00850">
    <property type="entry name" value="LytTR"/>
    <property type="match status" value="1"/>
</dbReference>
<dbReference type="InterPro" id="IPR046947">
    <property type="entry name" value="LytR-like"/>
</dbReference>
<gene>
    <name evidence="4" type="ORF">H9828_02960</name>
</gene>